<evidence type="ECO:0000256" key="1">
    <source>
        <dbReference type="ARBA" id="ARBA00022801"/>
    </source>
</evidence>
<dbReference type="InterPro" id="IPR007466">
    <property type="entry name" value="Peptidyl-Arg-deiminase_porph"/>
</dbReference>
<dbReference type="GO" id="GO:0009446">
    <property type="term" value="P:putrescine biosynthetic process"/>
    <property type="evidence" value="ECO:0007669"/>
    <property type="project" value="InterPro"/>
</dbReference>
<dbReference type="InParanoid" id="A0A146G6J4"/>
<dbReference type="OrthoDB" id="9808013at2"/>
<name>A0A146G6J4_TERSA</name>
<evidence type="ECO:0000313" key="2">
    <source>
        <dbReference type="EMBL" id="GAT33141.1"/>
    </source>
</evidence>
<evidence type="ECO:0000313" key="3">
    <source>
        <dbReference type="Proteomes" id="UP000076023"/>
    </source>
</evidence>
<dbReference type="STRING" id="690879.TSACC_21550"/>
<reference evidence="3" key="1">
    <citation type="journal article" date="2017" name="Genome Announc.">
        <title>Draft Genome Sequence of Terrimicrobium sacchariphilum NM-5T, a Facultative Anaerobic Soil Bacterium of the Class Spartobacteria.</title>
        <authorList>
            <person name="Qiu Y.L."/>
            <person name="Tourlousse D.M."/>
            <person name="Matsuura N."/>
            <person name="Ohashi A."/>
            <person name="Sekiguchi Y."/>
        </authorList>
    </citation>
    <scope>NUCLEOTIDE SEQUENCE [LARGE SCALE GENOMIC DNA]</scope>
    <source>
        <strain evidence="3">NM-5</strain>
    </source>
</reference>
<dbReference type="Proteomes" id="UP000076023">
    <property type="component" value="Unassembled WGS sequence"/>
</dbReference>
<keyword evidence="1" id="KW-0378">Hydrolase</keyword>
<dbReference type="RefSeq" id="WP_075078909.1">
    <property type="nucleotide sequence ID" value="NZ_BDCO01000002.1"/>
</dbReference>
<dbReference type="PANTHER" id="PTHR31377">
    <property type="entry name" value="AGMATINE DEIMINASE-RELATED"/>
    <property type="match status" value="1"/>
</dbReference>
<dbReference type="GO" id="GO:0047632">
    <property type="term" value="F:agmatine deiminase activity"/>
    <property type="evidence" value="ECO:0007669"/>
    <property type="project" value="TreeGrafter"/>
</dbReference>
<dbReference type="Pfam" id="PF04371">
    <property type="entry name" value="PAD_porph"/>
    <property type="match status" value="1"/>
</dbReference>
<protein>
    <submittedName>
        <fullName evidence="2">Agmatine deiminase</fullName>
    </submittedName>
</protein>
<accession>A0A146G6J4</accession>
<proteinExistence type="predicted"/>
<sequence length="347" mass="38743">MSTSTPAKQGYAMPAEWQPHEATWISWPHPEGNSFPGAYAKVIPAFVKMAEALAHSEIVRINVKDAEQEKQVRGLLKGAPPERLEFFHIATNEPWCRDHGPIFVVKKDAPRLAAINFGFNAWGYKLSPFEEDDEAATHMGKKLGVPVFEYDDFILEGGSIEVNGKGTVLTTESCLLNPNRNSHLNRSEIETKLRECLGVSQVLWLGDGIEGDDTDGHVDDITRFVSEDTVVTVVEEDEDDPNFEPLRVNFERLQTMNLKDGSPLNVIKLPMPARIARDGQRLPASYANFYIANTSVLLPVYQDTNDAWAASVLKEVFPTREIVPIDCRELIWGLGAFHCLTQQQPAV</sequence>
<gene>
    <name evidence="2" type="ORF">TSACC_21550</name>
</gene>
<comment type="caution">
    <text evidence="2">The sequence shown here is derived from an EMBL/GenBank/DDBJ whole genome shotgun (WGS) entry which is preliminary data.</text>
</comment>
<dbReference type="Gene3D" id="3.75.10.10">
    <property type="entry name" value="L-arginine/glycine Amidinotransferase, Chain A"/>
    <property type="match status" value="1"/>
</dbReference>
<dbReference type="AlphaFoldDB" id="A0A146G6J4"/>
<dbReference type="GO" id="GO:0004668">
    <property type="term" value="F:protein-arginine deiminase activity"/>
    <property type="evidence" value="ECO:0007669"/>
    <property type="project" value="InterPro"/>
</dbReference>
<keyword evidence="3" id="KW-1185">Reference proteome</keyword>
<organism evidence="2 3">
    <name type="scientific">Terrimicrobium sacchariphilum</name>
    <dbReference type="NCBI Taxonomy" id="690879"/>
    <lineage>
        <taxon>Bacteria</taxon>
        <taxon>Pseudomonadati</taxon>
        <taxon>Verrucomicrobiota</taxon>
        <taxon>Terrimicrobiia</taxon>
        <taxon>Terrimicrobiales</taxon>
        <taxon>Terrimicrobiaceae</taxon>
        <taxon>Terrimicrobium</taxon>
    </lineage>
</organism>
<dbReference type="PANTHER" id="PTHR31377:SF0">
    <property type="entry name" value="AGMATINE DEIMINASE-RELATED"/>
    <property type="match status" value="1"/>
</dbReference>
<dbReference type="EMBL" id="BDCO01000002">
    <property type="protein sequence ID" value="GAT33141.1"/>
    <property type="molecule type" value="Genomic_DNA"/>
</dbReference>
<dbReference type="SUPFAM" id="SSF55909">
    <property type="entry name" value="Pentein"/>
    <property type="match status" value="1"/>
</dbReference>